<dbReference type="PROSITE" id="PS50921">
    <property type="entry name" value="ANTAR"/>
    <property type="match status" value="1"/>
</dbReference>
<dbReference type="SMART" id="SM01012">
    <property type="entry name" value="ANTAR"/>
    <property type="match status" value="1"/>
</dbReference>
<dbReference type="SUPFAM" id="SSF55785">
    <property type="entry name" value="PYP-like sensor domain (PAS domain)"/>
    <property type="match status" value="1"/>
</dbReference>
<accession>A0A4Q4Z892</accession>
<sequence>MFRGEHRSARLRSGTVPRRDLTALADDPAFRDARSGLVALDPDLVIRAVNHTLLQATFKAVDEVLGRHVFDAYPGNPDDPNGNPEGVFGRSFEKVLSTARTNHLVVRRYDVLDSREPGGFAERHWVPVHEPIHGDRGIAGVLCRVDEVAPPSGRALAVVDRCRAALDGAPDHVALVGLAAAVVEGLRSLGELEREAEQLREALTSRATIDQAKGILMSRESIDAEKAFARLVSLSNESNVRLADIARALVYQVTRGA</sequence>
<dbReference type="AlphaFoldDB" id="A0A4Q4Z892"/>
<dbReference type="EMBL" id="SDKM01000033">
    <property type="protein sequence ID" value="RYP83401.1"/>
    <property type="molecule type" value="Genomic_DNA"/>
</dbReference>
<dbReference type="OrthoDB" id="7466251at2"/>
<dbReference type="InterPro" id="IPR036388">
    <property type="entry name" value="WH-like_DNA-bd_sf"/>
</dbReference>
<dbReference type="SUPFAM" id="SSF52172">
    <property type="entry name" value="CheY-like"/>
    <property type="match status" value="1"/>
</dbReference>
<dbReference type="Pfam" id="PF03861">
    <property type="entry name" value="ANTAR"/>
    <property type="match status" value="1"/>
</dbReference>
<name>A0A4Q4Z892_9ACTN</name>
<comment type="caution">
    <text evidence="2">The sequence shown here is derived from an EMBL/GenBank/DDBJ whole genome shotgun (WGS) entry which is preliminary data.</text>
</comment>
<protein>
    <submittedName>
        <fullName evidence="2">ANTAR domain-containing protein</fullName>
    </submittedName>
</protein>
<dbReference type="InterPro" id="IPR035965">
    <property type="entry name" value="PAS-like_dom_sf"/>
</dbReference>
<dbReference type="InterPro" id="IPR005561">
    <property type="entry name" value="ANTAR"/>
</dbReference>
<evidence type="ECO:0000313" key="2">
    <source>
        <dbReference type="EMBL" id="RYP83401.1"/>
    </source>
</evidence>
<evidence type="ECO:0000313" key="3">
    <source>
        <dbReference type="Proteomes" id="UP000295198"/>
    </source>
</evidence>
<gene>
    <name evidence="2" type="ORF">EKO23_19070</name>
</gene>
<dbReference type="Gene3D" id="1.10.10.10">
    <property type="entry name" value="Winged helix-like DNA-binding domain superfamily/Winged helix DNA-binding domain"/>
    <property type="match status" value="1"/>
</dbReference>
<dbReference type="GO" id="GO:0003723">
    <property type="term" value="F:RNA binding"/>
    <property type="evidence" value="ECO:0007669"/>
    <property type="project" value="InterPro"/>
</dbReference>
<proteinExistence type="predicted"/>
<feature type="domain" description="ANTAR" evidence="1">
    <location>
        <begin position="189"/>
        <end position="250"/>
    </location>
</feature>
<dbReference type="Gene3D" id="3.30.450.20">
    <property type="entry name" value="PAS domain"/>
    <property type="match status" value="1"/>
</dbReference>
<evidence type="ECO:0000259" key="1">
    <source>
        <dbReference type="PROSITE" id="PS50921"/>
    </source>
</evidence>
<dbReference type="Proteomes" id="UP000295198">
    <property type="component" value="Unassembled WGS sequence"/>
</dbReference>
<keyword evidence="3" id="KW-1185">Reference proteome</keyword>
<reference evidence="2 3" key="1">
    <citation type="submission" date="2019-01" db="EMBL/GenBank/DDBJ databases">
        <title>Nocardioides guangzhouensis sp. nov., an actinobacterium isolated from soil.</title>
        <authorList>
            <person name="Fu Y."/>
            <person name="Cai Y."/>
            <person name="Lin Z."/>
            <person name="Chen P."/>
        </authorList>
    </citation>
    <scope>NUCLEOTIDE SEQUENCE [LARGE SCALE GENOMIC DNA]</scope>
    <source>
        <strain evidence="2 3">130</strain>
    </source>
</reference>
<organism evidence="2 3">
    <name type="scientific">Nocardioides guangzhouensis</name>
    <dbReference type="NCBI Taxonomy" id="2497878"/>
    <lineage>
        <taxon>Bacteria</taxon>
        <taxon>Bacillati</taxon>
        <taxon>Actinomycetota</taxon>
        <taxon>Actinomycetes</taxon>
        <taxon>Propionibacteriales</taxon>
        <taxon>Nocardioidaceae</taxon>
        <taxon>Nocardioides</taxon>
    </lineage>
</organism>
<dbReference type="InterPro" id="IPR011006">
    <property type="entry name" value="CheY-like_superfamily"/>
</dbReference>